<evidence type="ECO:0000313" key="4">
    <source>
        <dbReference type="Proteomes" id="UP001642484"/>
    </source>
</evidence>
<accession>A0ABP0JMZ0</accession>
<keyword evidence="1" id="KW-0175">Coiled coil</keyword>
<evidence type="ECO:0000256" key="1">
    <source>
        <dbReference type="SAM" id="Coils"/>
    </source>
</evidence>
<protein>
    <recommendedName>
        <fullName evidence="2">WWE domain-containing protein</fullName>
    </recommendedName>
</protein>
<dbReference type="PROSITE" id="PS50918">
    <property type="entry name" value="WWE"/>
    <property type="match status" value="1"/>
</dbReference>
<proteinExistence type="predicted"/>
<feature type="domain" description="WWE" evidence="2">
    <location>
        <begin position="1"/>
        <end position="71"/>
    </location>
</feature>
<feature type="coiled-coil region" evidence="1">
    <location>
        <begin position="87"/>
        <end position="117"/>
    </location>
</feature>
<sequence>MGASHTELSGASWIFEEADGWLGFSPSVSRALEEAYQTWLQEDAGGALLPQNFRYLAQFIQDDCPAQRICRVSNNLPPEKCAVHLELKALEEKVQHLEAQLSAAGELEQKLKRALDDARSQAPLPLSEAERLVVTLRKALWPGRLVKWRIPDAGEACLVGRILCMSGSEAGVAFADLDDAVWLPCCALEADSQAEVLSRSGSKVFWHGGGRPQKALVQGDGLHPATVRIWSEGVECSVAIQDLTARTPTAHPDLGDVVRQGQSLGLVVQSDDLGICIQSFAGSQEKQPQAFIPTTDVDEALAAGDLELLTLQPGCSVMRGQEVGVLHCRRGEYAIVDFLGEIGWEGPLDHLEPAKEDAAASQFLAAIGELFPKCASEVKLGRRALVCRSSDPLCRNCKDQVGGVFNGVRHIMFAPMIVGSVQDRFLQRGAGFG</sequence>
<gene>
    <name evidence="3" type="ORF">CCMP2556_LOCUS12219</name>
</gene>
<dbReference type="InterPro" id="IPR037197">
    <property type="entry name" value="WWE_dom_sf"/>
</dbReference>
<comment type="caution">
    <text evidence="3">The sequence shown here is derived from an EMBL/GenBank/DDBJ whole genome shotgun (WGS) entry which is preliminary data.</text>
</comment>
<organism evidence="3 4">
    <name type="scientific">Durusdinium trenchii</name>
    <dbReference type="NCBI Taxonomy" id="1381693"/>
    <lineage>
        <taxon>Eukaryota</taxon>
        <taxon>Sar</taxon>
        <taxon>Alveolata</taxon>
        <taxon>Dinophyceae</taxon>
        <taxon>Suessiales</taxon>
        <taxon>Symbiodiniaceae</taxon>
        <taxon>Durusdinium</taxon>
    </lineage>
</organism>
<dbReference type="Proteomes" id="UP001642484">
    <property type="component" value="Unassembled WGS sequence"/>
</dbReference>
<dbReference type="SUPFAM" id="SSF117839">
    <property type="entry name" value="WWE domain"/>
    <property type="match status" value="1"/>
</dbReference>
<name>A0ABP0JMZ0_9DINO</name>
<reference evidence="3 4" key="1">
    <citation type="submission" date="2024-02" db="EMBL/GenBank/DDBJ databases">
        <authorList>
            <person name="Chen Y."/>
            <person name="Shah S."/>
            <person name="Dougan E. K."/>
            <person name="Thang M."/>
            <person name="Chan C."/>
        </authorList>
    </citation>
    <scope>NUCLEOTIDE SEQUENCE [LARGE SCALE GENOMIC DNA]</scope>
</reference>
<evidence type="ECO:0000313" key="3">
    <source>
        <dbReference type="EMBL" id="CAK9015781.1"/>
    </source>
</evidence>
<dbReference type="EMBL" id="CAXAMN010005891">
    <property type="protein sequence ID" value="CAK9015781.1"/>
    <property type="molecule type" value="Genomic_DNA"/>
</dbReference>
<keyword evidence="4" id="KW-1185">Reference proteome</keyword>
<dbReference type="InterPro" id="IPR004170">
    <property type="entry name" value="WWE_dom"/>
</dbReference>
<evidence type="ECO:0000259" key="2">
    <source>
        <dbReference type="PROSITE" id="PS50918"/>
    </source>
</evidence>